<dbReference type="PANTHER" id="PTHR36927:SF4">
    <property type="entry name" value="BLR5718 PROTEIN"/>
    <property type="match status" value="1"/>
</dbReference>
<feature type="transmembrane region" description="Helical" evidence="1">
    <location>
        <begin position="50"/>
        <end position="73"/>
    </location>
</feature>
<accession>A0A3E4KT19</accession>
<dbReference type="RefSeq" id="WP_081450316.1">
    <property type="nucleotide sequence ID" value="NZ_CABMMK010000001.1"/>
</dbReference>
<evidence type="ECO:0000256" key="1">
    <source>
        <dbReference type="SAM" id="Phobius"/>
    </source>
</evidence>
<dbReference type="Proteomes" id="UP000286003">
    <property type="component" value="Unassembled WGS sequence"/>
</dbReference>
<keyword evidence="1" id="KW-1133">Transmembrane helix</keyword>
<keyword evidence="4" id="KW-0808">Transferase</keyword>
<dbReference type="Pfam" id="PF01757">
    <property type="entry name" value="Acyl_transf_3"/>
    <property type="match status" value="1"/>
</dbReference>
<evidence type="ECO:0000313" key="6">
    <source>
        <dbReference type="Proteomes" id="UP000286003"/>
    </source>
</evidence>
<evidence type="ECO:0000313" key="5">
    <source>
        <dbReference type="Proteomes" id="UP000284772"/>
    </source>
</evidence>
<keyword evidence="1" id="KW-0472">Membrane</keyword>
<dbReference type="AlphaFoldDB" id="A0A3E4KT19"/>
<comment type="caution">
    <text evidence="4">The sequence shown here is derived from an EMBL/GenBank/DDBJ whole genome shotgun (WGS) entry which is preliminary data.</text>
</comment>
<dbReference type="GeneID" id="26159737"/>
<dbReference type="InterPro" id="IPR002656">
    <property type="entry name" value="Acyl_transf_3_dom"/>
</dbReference>
<dbReference type="EMBL" id="QRQM01000007">
    <property type="protein sequence ID" value="RHN08008.1"/>
    <property type="molecule type" value="Genomic_DNA"/>
</dbReference>
<sequence>MNRTRFYYLDLLRVFLTMLVFYHHSAVAFGASGGWYYISKETTTGLTQGLLSASMGIDQSYFMSLFFFISAYLMPFSFDRKGMKSFIYDRLNRLGIPLLIYSFLVNPLLIYWIYGVWGRPGFGPMWFVFTLLIFELSYAVYRHFCTKRLALNWKYPAIMGILLFMIVTGAAAFLIRLYVPVGSEVLGLQLGFFPLYIGMYLLGIVAHRNHWLDKICVKNALPWFLTAILCGIPSLLIVMGSFSEQMDLFSGGWNLQALFYALWEPVMCVGICYFLLAYGKAHWNKPMPLVQKLSTDSYAAYFIHPVVVVGCIFVMELLLVSPLMRLALVCVVGIPCCFIAARGMRLVLGTVGVKM</sequence>
<keyword evidence="4" id="KW-0012">Acyltransferase</keyword>
<dbReference type="PANTHER" id="PTHR36927">
    <property type="entry name" value="BLR4337 PROTEIN"/>
    <property type="match status" value="1"/>
</dbReference>
<feature type="transmembrane region" description="Helical" evidence="1">
    <location>
        <begin position="257"/>
        <end position="278"/>
    </location>
</feature>
<proteinExistence type="predicted"/>
<evidence type="ECO:0000313" key="4">
    <source>
        <dbReference type="EMBL" id="RHN08008.1"/>
    </source>
</evidence>
<feature type="transmembrane region" description="Helical" evidence="1">
    <location>
        <begin position="126"/>
        <end position="145"/>
    </location>
</feature>
<feature type="transmembrane region" description="Helical" evidence="1">
    <location>
        <begin position="298"/>
        <end position="320"/>
    </location>
</feature>
<keyword evidence="1" id="KW-0812">Transmembrane</keyword>
<feature type="transmembrane region" description="Helical" evidence="1">
    <location>
        <begin position="326"/>
        <end position="348"/>
    </location>
</feature>
<dbReference type="EMBL" id="QRWT01000007">
    <property type="protein sequence ID" value="RGT53199.1"/>
    <property type="molecule type" value="Genomic_DNA"/>
</dbReference>
<feature type="domain" description="Acyltransferase 3" evidence="2">
    <location>
        <begin position="7"/>
        <end position="341"/>
    </location>
</feature>
<reference evidence="5 6" key="1">
    <citation type="submission" date="2018-08" db="EMBL/GenBank/DDBJ databases">
        <title>A genome reference for cultivated species of the human gut microbiota.</title>
        <authorList>
            <person name="Zou Y."/>
            <person name="Xue W."/>
            <person name="Luo G."/>
        </authorList>
    </citation>
    <scope>NUCLEOTIDE SEQUENCE [LARGE SCALE GENOMIC DNA]</scope>
    <source>
        <strain evidence="3 5">AF19-10AC</strain>
        <strain evidence="4 6">AF31-23</strain>
    </source>
</reference>
<dbReference type="GO" id="GO:0016747">
    <property type="term" value="F:acyltransferase activity, transferring groups other than amino-acyl groups"/>
    <property type="evidence" value="ECO:0007669"/>
    <property type="project" value="InterPro"/>
</dbReference>
<evidence type="ECO:0000259" key="2">
    <source>
        <dbReference type="Pfam" id="PF01757"/>
    </source>
</evidence>
<feature type="transmembrane region" description="Helical" evidence="1">
    <location>
        <begin position="157"/>
        <end position="179"/>
    </location>
</feature>
<feature type="transmembrane region" description="Helical" evidence="1">
    <location>
        <begin position="12"/>
        <end position="38"/>
    </location>
</feature>
<dbReference type="Proteomes" id="UP000284772">
    <property type="component" value="Unassembled WGS sequence"/>
</dbReference>
<feature type="transmembrane region" description="Helical" evidence="1">
    <location>
        <begin position="94"/>
        <end position="114"/>
    </location>
</feature>
<protein>
    <submittedName>
        <fullName evidence="4">Acyltransferase</fullName>
    </submittedName>
</protein>
<dbReference type="InterPro" id="IPR050623">
    <property type="entry name" value="Glucan_succinyl_AcylTrfase"/>
</dbReference>
<gene>
    <name evidence="3" type="ORF">DWX27_09595</name>
    <name evidence="4" type="ORF">DWZ32_08085</name>
</gene>
<evidence type="ECO:0000313" key="3">
    <source>
        <dbReference type="EMBL" id="RGT53199.1"/>
    </source>
</evidence>
<feature type="transmembrane region" description="Helical" evidence="1">
    <location>
        <begin position="185"/>
        <end position="208"/>
    </location>
</feature>
<organism evidence="4 6">
    <name type="scientific">Bacteroides intestinalis</name>
    <dbReference type="NCBI Taxonomy" id="329854"/>
    <lineage>
        <taxon>Bacteria</taxon>
        <taxon>Pseudomonadati</taxon>
        <taxon>Bacteroidota</taxon>
        <taxon>Bacteroidia</taxon>
        <taxon>Bacteroidales</taxon>
        <taxon>Bacteroidaceae</taxon>
        <taxon>Bacteroides</taxon>
    </lineage>
</organism>
<feature type="transmembrane region" description="Helical" evidence="1">
    <location>
        <begin position="220"/>
        <end position="242"/>
    </location>
</feature>
<name>A0A3E4KT19_9BACE</name>